<name>A0A0B1SVH6_OESDE</name>
<evidence type="ECO:0000313" key="1">
    <source>
        <dbReference type="EMBL" id="KHJ87160.1"/>
    </source>
</evidence>
<evidence type="ECO:0000313" key="2">
    <source>
        <dbReference type="Proteomes" id="UP000053660"/>
    </source>
</evidence>
<organism evidence="1 2">
    <name type="scientific">Oesophagostomum dentatum</name>
    <name type="common">Nodular worm</name>
    <dbReference type="NCBI Taxonomy" id="61180"/>
    <lineage>
        <taxon>Eukaryota</taxon>
        <taxon>Metazoa</taxon>
        <taxon>Ecdysozoa</taxon>
        <taxon>Nematoda</taxon>
        <taxon>Chromadorea</taxon>
        <taxon>Rhabditida</taxon>
        <taxon>Rhabditina</taxon>
        <taxon>Rhabditomorpha</taxon>
        <taxon>Strongyloidea</taxon>
        <taxon>Strongylidae</taxon>
        <taxon>Oesophagostomum</taxon>
    </lineage>
</organism>
<sequence>MLPNDSRGCRQLNVICNTPPGYKRSNMVQQRAYLSILLFQVANAQLCASCLPRAITLTPSNGQPNSITPVIKMLPNDKQGCRQLYVICNTPPGYKRSNMVFNETPPPGKIGLNVRALVQCFKAFWHTDDEGSFM</sequence>
<gene>
    <name evidence="1" type="ORF">OESDEN_13070</name>
</gene>
<dbReference type="EMBL" id="KN558384">
    <property type="protein sequence ID" value="KHJ87160.1"/>
    <property type="molecule type" value="Genomic_DNA"/>
</dbReference>
<protein>
    <submittedName>
        <fullName evidence="1">Uncharacterized protein</fullName>
    </submittedName>
</protein>
<accession>A0A0B1SVH6</accession>
<reference evidence="1 2" key="1">
    <citation type="submission" date="2014-03" db="EMBL/GenBank/DDBJ databases">
        <title>Draft genome of the hookworm Oesophagostomum dentatum.</title>
        <authorList>
            <person name="Mitreva M."/>
        </authorList>
    </citation>
    <scope>NUCLEOTIDE SEQUENCE [LARGE SCALE GENOMIC DNA]</scope>
    <source>
        <strain evidence="1 2">OD-Hann</strain>
    </source>
</reference>
<dbReference type="AlphaFoldDB" id="A0A0B1SVH6"/>
<dbReference type="OrthoDB" id="5795513at2759"/>
<dbReference type="Proteomes" id="UP000053660">
    <property type="component" value="Unassembled WGS sequence"/>
</dbReference>
<proteinExistence type="predicted"/>
<keyword evidence="2" id="KW-1185">Reference proteome</keyword>